<dbReference type="Proteomes" id="UP000243799">
    <property type="component" value="Unassembled WGS sequence"/>
</dbReference>
<gene>
    <name evidence="1" type="ORF">SAMN05216266_11696</name>
</gene>
<dbReference type="RefSeq" id="WP_143101899.1">
    <property type="nucleotide sequence ID" value="NZ_FOKG01000016.1"/>
</dbReference>
<keyword evidence="2" id="KW-1185">Reference proteome</keyword>
<reference evidence="2" key="1">
    <citation type="submission" date="2016-10" db="EMBL/GenBank/DDBJ databases">
        <authorList>
            <person name="Varghese N."/>
            <person name="Submissions S."/>
        </authorList>
    </citation>
    <scope>NUCLEOTIDE SEQUENCE [LARGE SCALE GENOMIC DNA]</scope>
    <source>
        <strain evidence="2">CGMCC 4.3568</strain>
    </source>
</reference>
<evidence type="ECO:0000313" key="1">
    <source>
        <dbReference type="EMBL" id="SFB52840.1"/>
    </source>
</evidence>
<dbReference type="STRING" id="490629.SAMN05216266_11696"/>
<dbReference type="OrthoDB" id="3466681at2"/>
<organism evidence="1 2">
    <name type="scientific">Amycolatopsis marina</name>
    <dbReference type="NCBI Taxonomy" id="490629"/>
    <lineage>
        <taxon>Bacteria</taxon>
        <taxon>Bacillati</taxon>
        <taxon>Actinomycetota</taxon>
        <taxon>Actinomycetes</taxon>
        <taxon>Pseudonocardiales</taxon>
        <taxon>Pseudonocardiaceae</taxon>
        <taxon>Amycolatopsis</taxon>
    </lineage>
</organism>
<accession>A0A1I1BWH6</accession>
<proteinExistence type="predicted"/>
<evidence type="ECO:0000313" key="2">
    <source>
        <dbReference type="Proteomes" id="UP000243799"/>
    </source>
</evidence>
<sequence>MPNAGPEWISATKLAVDRASDAVQAHKELTVLSDALKEFDAALEKLAKIRQASALGRGEWWPGLDIPSELWFGLDVARRELSSRKLNPAVKQLNTFVKQSKRSLEVAWSNHVRARTGHIAELHELAEVLTEGSRPADVARDLRQARESLNGLQRGLPDADAVRRLNEAMAQYEAFESALPPAVNAFVSAVARGGASIRAADAEVIAWLTDNGALDNFKIVAGAPPEVARG</sequence>
<dbReference type="EMBL" id="FOKG01000016">
    <property type="protein sequence ID" value="SFB52840.1"/>
    <property type="molecule type" value="Genomic_DNA"/>
</dbReference>
<dbReference type="AlphaFoldDB" id="A0A1I1BWH6"/>
<protein>
    <submittedName>
        <fullName evidence="1">Uncharacterized protein</fullName>
    </submittedName>
</protein>
<name>A0A1I1BWH6_9PSEU</name>